<dbReference type="Gene3D" id="3.40.50.620">
    <property type="entry name" value="HUPs"/>
    <property type="match status" value="1"/>
</dbReference>
<keyword evidence="2" id="KW-0723">Serine/threonine-protein kinase</keyword>
<keyword evidence="6" id="KW-0067">ATP-binding</keyword>
<evidence type="ECO:0000259" key="10">
    <source>
        <dbReference type="PROSITE" id="PS50011"/>
    </source>
</evidence>
<evidence type="ECO:0000256" key="3">
    <source>
        <dbReference type="ARBA" id="ARBA00022679"/>
    </source>
</evidence>
<dbReference type="OrthoDB" id="757296at2759"/>
<evidence type="ECO:0000313" key="11">
    <source>
        <dbReference type="Proteomes" id="UP000189703"/>
    </source>
</evidence>
<dbReference type="FunFam" id="3.30.200.20:FF:000162">
    <property type="entry name" value="Adenine nucleotide alpha hydrolase-like domain kinase"/>
    <property type="match status" value="1"/>
</dbReference>
<dbReference type="PROSITE" id="PS00109">
    <property type="entry name" value="PROTEIN_KINASE_TYR"/>
    <property type="match status" value="1"/>
</dbReference>
<comment type="catalytic activity">
    <reaction evidence="7">
        <text>L-threonyl-[protein] + ATP = O-phospho-L-threonyl-[protein] + ADP + H(+)</text>
        <dbReference type="Rhea" id="RHEA:46608"/>
        <dbReference type="Rhea" id="RHEA-COMP:11060"/>
        <dbReference type="Rhea" id="RHEA-COMP:11605"/>
        <dbReference type="ChEBI" id="CHEBI:15378"/>
        <dbReference type="ChEBI" id="CHEBI:30013"/>
        <dbReference type="ChEBI" id="CHEBI:30616"/>
        <dbReference type="ChEBI" id="CHEBI:61977"/>
        <dbReference type="ChEBI" id="CHEBI:456216"/>
        <dbReference type="EC" id="2.7.11.1"/>
    </reaction>
</comment>
<proteinExistence type="predicted"/>
<feature type="region of interest" description="Disordered" evidence="9">
    <location>
        <begin position="193"/>
        <end position="237"/>
    </location>
</feature>
<dbReference type="InParanoid" id="A0A1U8AMX0"/>
<name>A0A1U8AMX0_NELNU</name>
<dbReference type="AlphaFoldDB" id="A0A1U8AMX0"/>
<keyword evidence="11" id="KW-1185">Reference proteome</keyword>
<dbReference type="KEGG" id="nnu:104601982"/>
<sequence length="733" mass="82248">MFPVDTTWSSHVGKRGADGDQYTEKRIPEHVIVAVRAEKDISKTALVWALSCIVRPGDCITLLAILPPEKNRGRKLWGFPRLSGDCGSRQWEKSSDWKCQISEYCSKMMLQVHDQNQVRVSIKVVSASPGGVVAAESKKAGASWVVLDNHRQLKQEEKHCMEQLHCNIVVMRRSQPKILRLKLESSYEVQPPISSFPTPEFDDEKSPDVRIKHSTPVSSPEDKKTSFSRTTSTTTTREIWVSSSNNKGASPFFEGLNKRKPGSLNERVGSDNRFIVFDSGGDALISLFTNSTPSAARNQKNVHWVPESHTVDKRSSTIRNYKNTHSTKPQPSRALLEKFIQLGRESFRDNQSHQRDYVVNSDVRGAMSLSRTSSAPPPLCSICQHKGPIFGRPPRCFDYRELEEATDGFSEVNFLAEGRFSLVHRGVLRDGQVVAVKQLKVSGLEGDADFCREVEVLSCAQHRNVVMLIGFCVEDGKRVLVYEYVCNGSMEFHLYENESSPLDWNSRLKIAIGAARGLRYLHEDCRVGCIVHRDMRPSNILLTHDFEPLVGDFGLARWQPSWDIGADTCAIGTLGYLAPEYTDGAKLTEKADVYAFGMVLLELITGRRTIDLTRQSANQFPADLSLSMLALEQSHALTINYQLLDPRLDLDQLHSYTHTYQLQAMAHATSLCLCRDPEFRPPMSKILRILEGDAMIPLGSELDSVGSRSARMHVPTKLQQTESFRGHSRALSQ</sequence>
<evidence type="ECO:0000256" key="4">
    <source>
        <dbReference type="ARBA" id="ARBA00022741"/>
    </source>
</evidence>
<evidence type="ECO:0000256" key="9">
    <source>
        <dbReference type="SAM" id="MobiDB-lite"/>
    </source>
</evidence>
<dbReference type="InterPro" id="IPR008266">
    <property type="entry name" value="Tyr_kinase_AS"/>
</dbReference>
<feature type="compositionally biased region" description="Polar residues" evidence="9">
    <location>
        <begin position="1"/>
        <end position="10"/>
    </location>
</feature>
<dbReference type="Gene3D" id="3.30.200.20">
    <property type="entry name" value="Phosphorylase Kinase, domain 1"/>
    <property type="match status" value="1"/>
</dbReference>
<accession>A0A1U8AMX0</accession>
<dbReference type="InterPro" id="IPR014729">
    <property type="entry name" value="Rossmann-like_a/b/a_fold"/>
</dbReference>
<evidence type="ECO:0000256" key="7">
    <source>
        <dbReference type="ARBA" id="ARBA00047899"/>
    </source>
</evidence>
<protein>
    <recommendedName>
        <fullName evidence="1">non-specific serine/threonine protein kinase</fullName>
        <ecNumber evidence="1">2.7.11.1</ecNumber>
    </recommendedName>
</protein>
<dbReference type="EC" id="2.7.11.1" evidence="1"/>
<dbReference type="InterPro" id="IPR000719">
    <property type="entry name" value="Prot_kinase_dom"/>
</dbReference>
<evidence type="ECO:0000256" key="1">
    <source>
        <dbReference type="ARBA" id="ARBA00012513"/>
    </source>
</evidence>
<keyword evidence="5" id="KW-0418">Kinase</keyword>
<dbReference type="FunFam" id="1.10.510.10:FF:001023">
    <property type="entry name" value="Os07g0541700 protein"/>
    <property type="match status" value="1"/>
</dbReference>
<evidence type="ECO:0000256" key="6">
    <source>
        <dbReference type="ARBA" id="ARBA00022840"/>
    </source>
</evidence>
<keyword evidence="3" id="KW-0808">Transferase</keyword>
<evidence type="ECO:0000256" key="2">
    <source>
        <dbReference type="ARBA" id="ARBA00022527"/>
    </source>
</evidence>
<dbReference type="RefSeq" id="XP_010263812.1">
    <property type="nucleotide sequence ID" value="XM_010265510.2"/>
</dbReference>
<feature type="compositionally biased region" description="Low complexity" evidence="9">
    <location>
        <begin position="227"/>
        <end position="237"/>
    </location>
</feature>
<dbReference type="GeneID" id="104601982"/>
<reference evidence="12" key="1">
    <citation type="submission" date="2025-08" db="UniProtKB">
        <authorList>
            <consortium name="RefSeq"/>
        </authorList>
    </citation>
    <scope>IDENTIFICATION</scope>
</reference>
<feature type="domain" description="Protein kinase" evidence="10">
    <location>
        <begin position="409"/>
        <end position="696"/>
    </location>
</feature>
<dbReference type="PROSITE" id="PS50011">
    <property type="entry name" value="PROTEIN_KINASE_DOM"/>
    <property type="match status" value="1"/>
</dbReference>
<dbReference type="InterPro" id="IPR011009">
    <property type="entry name" value="Kinase-like_dom_sf"/>
</dbReference>
<dbReference type="GO" id="GO:0004674">
    <property type="term" value="F:protein serine/threonine kinase activity"/>
    <property type="evidence" value="ECO:0007669"/>
    <property type="project" value="UniProtKB-KW"/>
</dbReference>
<dbReference type="Gene3D" id="1.10.510.10">
    <property type="entry name" value="Transferase(Phosphotransferase) domain 1"/>
    <property type="match status" value="1"/>
</dbReference>
<dbReference type="GO" id="GO:0005524">
    <property type="term" value="F:ATP binding"/>
    <property type="evidence" value="ECO:0007669"/>
    <property type="project" value="UniProtKB-KW"/>
</dbReference>
<dbReference type="SUPFAM" id="SSF56112">
    <property type="entry name" value="Protein kinase-like (PK-like)"/>
    <property type="match status" value="1"/>
</dbReference>
<dbReference type="InterPro" id="IPR001245">
    <property type="entry name" value="Ser-Thr/Tyr_kinase_cat_dom"/>
</dbReference>
<dbReference type="CDD" id="cd14066">
    <property type="entry name" value="STKc_IRAK"/>
    <property type="match status" value="1"/>
</dbReference>
<dbReference type="PANTHER" id="PTHR47989:SF14">
    <property type="entry name" value="INACTIVE PROTEIN KINASE SELMODRAFT_444075"/>
    <property type="match status" value="1"/>
</dbReference>
<keyword evidence="4" id="KW-0547">Nucleotide-binding</keyword>
<comment type="catalytic activity">
    <reaction evidence="8">
        <text>L-seryl-[protein] + ATP = O-phospho-L-seryl-[protein] + ADP + H(+)</text>
        <dbReference type="Rhea" id="RHEA:17989"/>
        <dbReference type="Rhea" id="RHEA-COMP:9863"/>
        <dbReference type="Rhea" id="RHEA-COMP:11604"/>
        <dbReference type="ChEBI" id="CHEBI:15378"/>
        <dbReference type="ChEBI" id="CHEBI:29999"/>
        <dbReference type="ChEBI" id="CHEBI:30616"/>
        <dbReference type="ChEBI" id="CHEBI:83421"/>
        <dbReference type="ChEBI" id="CHEBI:456216"/>
        <dbReference type="EC" id="2.7.11.1"/>
    </reaction>
</comment>
<evidence type="ECO:0000313" key="12">
    <source>
        <dbReference type="RefSeq" id="XP_010263812.1"/>
    </source>
</evidence>
<dbReference type="Pfam" id="PF07714">
    <property type="entry name" value="PK_Tyr_Ser-Thr"/>
    <property type="match status" value="1"/>
</dbReference>
<feature type="region of interest" description="Disordered" evidence="9">
    <location>
        <begin position="1"/>
        <end position="20"/>
    </location>
</feature>
<dbReference type="PANTHER" id="PTHR47989">
    <property type="entry name" value="OS01G0750732 PROTEIN"/>
    <property type="match status" value="1"/>
</dbReference>
<dbReference type="eggNOG" id="KOG1187">
    <property type="taxonomic scope" value="Eukaryota"/>
</dbReference>
<evidence type="ECO:0000256" key="5">
    <source>
        <dbReference type="ARBA" id="ARBA00022777"/>
    </source>
</evidence>
<gene>
    <name evidence="12" type="primary">LOC104601982</name>
</gene>
<evidence type="ECO:0000256" key="8">
    <source>
        <dbReference type="ARBA" id="ARBA00048679"/>
    </source>
</evidence>
<organism evidence="11 12">
    <name type="scientific">Nelumbo nucifera</name>
    <name type="common">Sacred lotus</name>
    <dbReference type="NCBI Taxonomy" id="4432"/>
    <lineage>
        <taxon>Eukaryota</taxon>
        <taxon>Viridiplantae</taxon>
        <taxon>Streptophyta</taxon>
        <taxon>Embryophyta</taxon>
        <taxon>Tracheophyta</taxon>
        <taxon>Spermatophyta</taxon>
        <taxon>Magnoliopsida</taxon>
        <taxon>Proteales</taxon>
        <taxon>Nelumbonaceae</taxon>
        <taxon>Nelumbo</taxon>
    </lineage>
</organism>
<dbReference type="STRING" id="4432.A0A1U8AMX0"/>
<dbReference type="Proteomes" id="UP000189703">
    <property type="component" value="Unplaced"/>
</dbReference>
<feature type="region of interest" description="Disordered" evidence="9">
    <location>
        <begin position="707"/>
        <end position="733"/>
    </location>
</feature>